<accession>A0A8H7ZWA3</accession>
<proteinExistence type="predicted"/>
<comment type="caution">
    <text evidence="2">The sequence shown here is derived from an EMBL/GenBank/DDBJ whole genome shotgun (WGS) entry which is preliminary data.</text>
</comment>
<organism evidence="2 3">
    <name type="scientific">Olpidium bornovanus</name>
    <dbReference type="NCBI Taxonomy" id="278681"/>
    <lineage>
        <taxon>Eukaryota</taxon>
        <taxon>Fungi</taxon>
        <taxon>Fungi incertae sedis</taxon>
        <taxon>Olpidiomycota</taxon>
        <taxon>Olpidiomycotina</taxon>
        <taxon>Olpidiomycetes</taxon>
        <taxon>Olpidiales</taxon>
        <taxon>Olpidiaceae</taxon>
        <taxon>Olpidium</taxon>
    </lineage>
</organism>
<evidence type="ECO:0000313" key="2">
    <source>
        <dbReference type="EMBL" id="KAG5460738.1"/>
    </source>
</evidence>
<name>A0A8H7ZWA3_9FUNG</name>
<keyword evidence="3" id="KW-1185">Reference proteome</keyword>
<sequence>MVDSSSASSSTTRKRKWDLDDSGNAAAHRPPPPPGASPTSPFSRGDVDDKPTDAAAAGAAKINAMLAAKGVPLKAAEPAITLPPLPPRRDVCRAFALRLGLFCGQVVNKTA</sequence>
<evidence type="ECO:0000313" key="3">
    <source>
        <dbReference type="Proteomes" id="UP000673691"/>
    </source>
</evidence>
<dbReference type="Proteomes" id="UP000673691">
    <property type="component" value="Unassembled WGS sequence"/>
</dbReference>
<protein>
    <submittedName>
        <fullName evidence="2">Uncharacterized protein</fullName>
    </submittedName>
</protein>
<evidence type="ECO:0000256" key="1">
    <source>
        <dbReference type="SAM" id="MobiDB-lite"/>
    </source>
</evidence>
<feature type="region of interest" description="Disordered" evidence="1">
    <location>
        <begin position="1"/>
        <end position="55"/>
    </location>
</feature>
<dbReference type="EMBL" id="JAEFCI010004792">
    <property type="protein sequence ID" value="KAG5460738.1"/>
    <property type="molecule type" value="Genomic_DNA"/>
</dbReference>
<dbReference type="AlphaFoldDB" id="A0A8H7ZWA3"/>
<reference evidence="2 3" key="1">
    <citation type="journal article" name="Sci. Rep.">
        <title>Genome-scale phylogenetic analyses confirm Olpidium as the closest living zoosporic fungus to the non-flagellated, terrestrial fungi.</title>
        <authorList>
            <person name="Chang Y."/>
            <person name="Rochon D."/>
            <person name="Sekimoto S."/>
            <person name="Wang Y."/>
            <person name="Chovatia M."/>
            <person name="Sandor L."/>
            <person name="Salamov A."/>
            <person name="Grigoriev I.V."/>
            <person name="Stajich J.E."/>
            <person name="Spatafora J.W."/>
        </authorList>
    </citation>
    <scope>NUCLEOTIDE SEQUENCE [LARGE SCALE GENOMIC DNA]</scope>
    <source>
        <strain evidence="2">S191</strain>
    </source>
</reference>
<gene>
    <name evidence="2" type="ORF">BJ554DRAFT_7174</name>
</gene>
<feature type="compositionally biased region" description="Low complexity" evidence="1">
    <location>
        <begin position="1"/>
        <end position="10"/>
    </location>
</feature>